<dbReference type="AlphaFoldDB" id="A0A976M972"/>
<sequence length="209" mass="23275">MIIRANKSNKVKIKESLILPRLIKVLEGVNVKIILVNGTKVTGTVESYGKKIITVSLKTALSELSLSNEIFKDLDDYLSEDEQLKQVKDYCNSATGKIDNINGNHNRNDSNFKIVGDLKSFLLLKEAKVESNCKVVKASRVSIPEAHIATLTVIGTGTATHSLKNKSNICSNSVRKMDIKKMIVNWHKDEMKNEAFVRCNRIGTNNTKT</sequence>
<evidence type="ECO:0000313" key="1">
    <source>
        <dbReference type="EMBL" id="UKJ89587.2"/>
    </source>
</evidence>
<dbReference type="Proteomes" id="UP000244803">
    <property type="component" value="Chromosome 4"/>
</dbReference>
<proteinExistence type="predicted"/>
<organism evidence="1 2">
    <name type="scientific">Theileria orientalis</name>
    <dbReference type="NCBI Taxonomy" id="68886"/>
    <lineage>
        <taxon>Eukaryota</taxon>
        <taxon>Sar</taxon>
        <taxon>Alveolata</taxon>
        <taxon>Apicomplexa</taxon>
        <taxon>Aconoidasida</taxon>
        <taxon>Piroplasmida</taxon>
        <taxon>Theileriidae</taxon>
        <taxon>Theileria</taxon>
    </lineage>
</organism>
<dbReference type="EMBL" id="CP056067">
    <property type="protein sequence ID" value="UKJ89587.2"/>
    <property type="molecule type" value="Genomic_DNA"/>
</dbReference>
<dbReference type="Gene3D" id="2.30.30.100">
    <property type="match status" value="1"/>
</dbReference>
<name>A0A976M972_THEOR</name>
<dbReference type="OrthoDB" id="361775at2759"/>
<protein>
    <submittedName>
        <fullName evidence="1">Uncharacterized protein</fullName>
    </submittedName>
</protein>
<accession>A0A976M972</accession>
<gene>
    <name evidence="1" type="ORF">MACJ_002838</name>
</gene>
<reference evidence="1" key="1">
    <citation type="submission" date="2022-07" db="EMBL/GenBank/DDBJ databases">
        <title>Evaluation of T. orientalis genome assembly methods using nanopore sequencing and analysis of variation between genomes.</title>
        <authorList>
            <person name="Yam J."/>
            <person name="Micallef M.L."/>
            <person name="Liu M."/>
            <person name="Djordjevic S.P."/>
            <person name="Bogema D.R."/>
            <person name="Jenkins C."/>
        </authorList>
    </citation>
    <scope>NUCLEOTIDE SEQUENCE</scope>
    <source>
        <strain evidence="1">Fish Creek</strain>
    </source>
</reference>
<evidence type="ECO:0000313" key="2">
    <source>
        <dbReference type="Proteomes" id="UP000244803"/>
    </source>
</evidence>